<keyword evidence="2 5" id="KW-0812">Transmembrane</keyword>
<feature type="transmembrane region" description="Helical" evidence="5">
    <location>
        <begin position="234"/>
        <end position="253"/>
    </location>
</feature>
<keyword evidence="6" id="KW-0808">Transferase</keyword>
<evidence type="ECO:0000256" key="4">
    <source>
        <dbReference type="ARBA" id="ARBA00023136"/>
    </source>
</evidence>
<comment type="subcellular location">
    <subcellularLocation>
        <location evidence="1">Membrane</location>
        <topology evidence="1">Multi-pass membrane protein</topology>
    </subcellularLocation>
</comment>
<evidence type="ECO:0000256" key="3">
    <source>
        <dbReference type="ARBA" id="ARBA00022989"/>
    </source>
</evidence>
<sequence length="291" mass="32884">MDKRIKSTLLHLRFPFSLFLSPIYLFGLSVTDSINVQKSVLGFIIWHLLIYPASNGFNSYYDKDEGSIGGLKSPPKVNNTLLVAANLLDISALSLAYIFIGIWFTAFCFLYILVSRAYSYPLIRLKKYPWTSWAIVGFFQGAWVLMSVIVINSPSTENLLSTNHIFAAIIASMMLYGSYPITQIYQHEEDSSRGDNTISLKLGIKGTFLFSMALLSISGLILIVFLFLNKGLSYAFWAIICTIPIQLNLTIWYMKYIRQGKKEVTFKQTMKQNAIASILLNICFIGLLIIN</sequence>
<reference evidence="6 7" key="1">
    <citation type="submission" date="2020-04" db="EMBL/GenBank/DDBJ databases">
        <title>Flammeovirgaceae bacterium KN852 isolated from deep sea.</title>
        <authorList>
            <person name="Zhang D.-C."/>
        </authorList>
    </citation>
    <scope>NUCLEOTIDE SEQUENCE [LARGE SCALE GENOMIC DNA]</scope>
    <source>
        <strain evidence="6 7">KN852</strain>
    </source>
</reference>
<protein>
    <submittedName>
        <fullName evidence="6">UbiA family prenyltransferase</fullName>
    </submittedName>
</protein>
<comment type="caution">
    <text evidence="6">The sequence shown here is derived from an EMBL/GenBank/DDBJ whole genome shotgun (WGS) entry which is preliminary data.</text>
</comment>
<organism evidence="6 7">
    <name type="scientific">Marinigracilibium pacificum</name>
    <dbReference type="NCBI Taxonomy" id="2729599"/>
    <lineage>
        <taxon>Bacteria</taxon>
        <taxon>Pseudomonadati</taxon>
        <taxon>Bacteroidota</taxon>
        <taxon>Cytophagia</taxon>
        <taxon>Cytophagales</taxon>
        <taxon>Flammeovirgaceae</taxon>
        <taxon>Marinigracilibium</taxon>
    </lineage>
</organism>
<dbReference type="Pfam" id="PF01040">
    <property type="entry name" value="UbiA"/>
    <property type="match status" value="1"/>
</dbReference>
<keyword evidence="3 5" id="KW-1133">Transmembrane helix</keyword>
<keyword evidence="4 5" id="KW-0472">Membrane</keyword>
<accession>A0A848IV15</accession>
<dbReference type="EMBL" id="JABBNU010000001">
    <property type="protein sequence ID" value="NMM47028.1"/>
    <property type="molecule type" value="Genomic_DNA"/>
</dbReference>
<dbReference type="InterPro" id="IPR000537">
    <property type="entry name" value="UbiA_prenyltransferase"/>
</dbReference>
<keyword evidence="7" id="KW-1185">Reference proteome</keyword>
<feature type="transmembrane region" description="Helical" evidence="5">
    <location>
        <begin position="165"/>
        <end position="185"/>
    </location>
</feature>
<feature type="transmembrane region" description="Helical" evidence="5">
    <location>
        <begin position="206"/>
        <end position="228"/>
    </location>
</feature>
<dbReference type="AlphaFoldDB" id="A0A848IV15"/>
<feature type="transmembrane region" description="Helical" evidence="5">
    <location>
        <begin position="274"/>
        <end position="290"/>
    </location>
</feature>
<evidence type="ECO:0000256" key="1">
    <source>
        <dbReference type="ARBA" id="ARBA00004141"/>
    </source>
</evidence>
<dbReference type="GO" id="GO:0016020">
    <property type="term" value="C:membrane"/>
    <property type="evidence" value="ECO:0007669"/>
    <property type="project" value="UniProtKB-SubCell"/>
</dbReference>
<feature type="transmembrane region" description="Helical" evidence="5">
    <location>
        <begin position="12"/>
        <end position="31"/>
    </location>
</feature>
<evidence type="ECO:0000256" key="5">
    <source>
        <dbReference type="SAM" id="Phobius"/>
    </source>
</evidence>
<evidence type="ECO:0000313" key="7">
    <source>
        <dbReference type="Proteomes" id="UP000559010"/>
    </source>
</evidence>
<dbReference type="RefSeq" id="WP_169677643.1">
    <property type="nucleotide sequence ID" value="NZ_JABBNU010000001.1"/>
</dbReference>
<gene>
    <name evidence="6" type="ORF">HH304_01350</name>
</gene>
<feature type="transmembrane region" description="Helical" evidence="5">
    <location>
        <begin position="133"/>
        <end position="153"/>
    </location>
</feature>
<evidence type="ECO:0000313" key="6">
    <source>
        <dbReference type="EMBL" id="NMM47028.1"/>
    </source>
</evidence>
<evidence type="ECO:0000256" key="2">
    <source>
        <dbReference type="ARBA" id="ARBA00022692"/>
    </source>
</evidence>
<proteinExistence type="predicted"/>
<dbReference type="GO" id="GO:0016765">
    <property type="term" value="F:transferase activity, transferring alkyl or aryl (other than methyl) groups"/>
    <property type="evidence" value="ECO:0007669"/>
    <property type="project" value="InterPro"/>
</dbReference>
<name>A0A848IV15_9BACT</name>
<dbReference type="Proteomes" id="UP000559010">
    <property type="component" value="Unassembled WGS sequence"/>
</dbReference>
<feature type="transmembrane region" description="Helical" evidence="5">
    <location>
        <begin position="90"/>
        <end position="113"/>
    </location>
</feature>